<evidence type="ECO:0000256" key="3">
    <source>
        <dbReference type="ARBA" id="ARBA00022676"/>
    </source>
</evidence>
<dbReference type="GO" id="GO:0016758">
    <property type="term" value="F:hexosyltransferase activity"/>
    <property type="evidence" value="ECO:0007669"/>
    <property type="project" value="InterPro"/>
</dbReference>
<reference evidence="12 13" key="1">
    <citation type="submission" date="2020-06" db="EMBL/GenBank/DDBJ databases">
        <authorList>
            <person name="Li R."/>
            <person name="Bekaert M."/>
        </authorList>
    </citation>
    <scope>NUCLEOTIDE SEQUENCE [LARGE SCALE GENOMIC DNA]</scope>
    <source>
        <strain evidence="13">wild</strain>
    </source>
</reference>
<keyword evidence="4 12" id="KW-0808">Transferase</keyword>
<evidence type="ECO:0000313" key="13">
    <source>
        <dbReference type="Proteomes" id="UP000507470"/>
    </source>
</evidence>
<dbReference type="GO" id="GO:0006493">
    <property type="term" value="P:protein O-linked glycosylation"/>
    <property type="evidence" value="ECO:0007669"/>
    <property type="project" value="TreeGrafter"/>
</dbReference>
<dbReference type="Gene3D" id="3.90.550.50">
    <property type="match status" value="1"/>
</dbReference>
<evidence type="ECO:0000256" key="11">
    <source>
        <dbReference type="RuleBase" id="RU363063"/>
    </source>
</evidence>
<dbReference type="GO" id="GO:0008194">
    <property type="term" value="F:UDP-glycosyltransferase activity"/>
    <property type="evidence" value="ECO:0007669"/>
    <property type="project" value="TreeGrafter"/>
</dbReference>
<keyword evidence="6 11" id="KW-0735">Signal-anchor</keyword>
<keyword evidence="8 11" id="KW-0333">Golgi apparatus</keyword>
<dbReference type="GO" id="GO:0000139">
    <property type="term" value="C:Golgi membrane"/>
    <property type="evidence" value="ECO:0007669"/>
    <property type="project" value="UniProtKB-SubCell"/>
</dbReference>
<sequence length="355" mass="41337">MVKNVIILVKQILKSGFTILVTLFVLHLIWNSTADTETVDKRDIRKPISIAETETTTFDSVTTTEDTFTTEKTTEKVTFTKYQSFKYIHLPLKICELDGGQFDPFLLIVVKSSALQIGNREAIRSTWAKFNNPNIKLVFLLGYSPLIKQYINMEYNLYKDIVQQNFIDDYFNNTLKTIMGLDWTVTHCPKSKFVFFVDDDYFVNLPKLLNYIDFHVRKQTKNLIAGHKYIGAIPKRKTGSKWYVSWQDYPEKTWPPYLSGGSMVMAMSVAKLLKEQIPYTKPLFIDDVFLGIVAKSLNIELWNERKFSVSYVPDRLGYLFSAHRYGSPKNLISEWKRVRCNHKKLFRQLYGSLDC</sequence>
<keyword evidence="10" id="KW-0325">Glycoprotein</keyword>
<dbReference type="OrthoDB" id="2139606at2759"/>
<dbReference type="EC" id="2.4.1.-" evidence="11"/>
<name>A0A6J8CZX3_MYTCO</name>
<dbReference type="EMBL" id="CACVKT020006488">
    <property type="protein sequence ID" value="CAC5402018.1"/>
    <property type="molecule type" value="Genomic_DNA"/>
</dbReference>
<dbReference type="FunFam" id="3.90.550.50:FF:000001">
    <property type="entry name" value="Hexosyltransferase"/>
    <property type="match status" value="1"/>
</dbReference>
<evidence type="ECO:0000256" key="7">
    <source>
        <dbReference type="ARBA" id="ARBA00022989"/>
    </source>
</evidence>
<keyword evidence="3 11" id="KW-0328">Glycosyltransferase</keyword>
<dbReference type="PANTHER" id="PTHR11214">
    <property type="entry name" value="BETA-1,3-N-ACETYLGLUCOSAMINYLTRANSFERASE"/>
    <property type="match status" value="1"/>
</dbReference>
<evidence type="ECO:0000256" key="2">
    <source>
        <dbReference type="ARBA" id="ARBA00008661"/>
    </source>
</evidence>
<dbReference type="Pfam" id="PF01762">
    <property type="entry name" value="Galactosyl_T"/>
    <property type="match status" value="1"/>
</dbReference>
<evidence type="ECO:0000256" key="6">
    <source>
        <dbReference type="ARBA" id="ARBA00022968"/>
    </source>
</evidence>
<evidence type="ECO:0000256" key="5">
    <source>
        <dbReference type="ARBA" id="ARBA00022692"/>
    </source>
</evidence>
<evidence type="ECO:0000256" key="1">
    <source>
        <dbReference type="ARBA" id="ARBA00004323"/>
    </source>
</evidence>
<evidence type="ECO:0000313" key="12">
    <source>
        <dbReference type="EMBL" id="CAC5402018.1"/>
    </source>
</evidence>
<proteinExistence type="inferred from homology"/>
<dbReference type="AlphaFoldDB" id="A0A6J8CZX3"/>
<feature type="transmembrane region" description="Helical" evidence="11">
    <location>
        <begin position="12"/>
        <end position="30"/>
    </location>
</feature>
<dbReference type="Proteomes" id="UP000507470">
    <property type="component" value="Unassembled WGS sequence"/>
</dbReference>
<comment type="subcellular location">
    <subcellularLocation>
        <location evidence="1 11">Golgi apparatus membrane</location>
        <topology evidence="1 11">Single-pass type II membrane protein</topology>
    </subcellularLocation>
</comment>
<comment type="similarity">
    <text evidence="2 11">Belongs to the glycosyltransferase 31 family.</text>
</comment>
<keyword evidence="7 11" id="KW-1133">Transmembrane helix</keyword>
<organism evidence="12 13">
    <name type="scientific">Mytilus coruscus</name>
    <name type="common">Sea mussel</name>
    <dbReference type="NCBI Taxonomy" id="42192"/>
    <lineage>
        <taxon>Eukaryota</taxon>
        <taxon>Metazoa</taxon>
        <taxon>Spiralia</taxon>
        <taxon>Lophotrochozoa</taxon>
        <taxon>Mollusca</taxon>
        <taxon>Bivalvia</taxon>
        <taxon>Autobranchia</taxon>
        <taxon>Pteriomorphia</taxon>
        <taxon>Mytilida</taxon>
        <taxon>Mytiloidea</taxon>
        <taxon>Mytilidae</taxon>
        <taxon>Mytilinae</taxon>
        <taxon>Mytilus</taxon>
    </lineage>
</organism>
<accession>A0A6J8CZX3</accession>
<protein>
    <recommendedName>
        <fullName evidence="11">Hexosyltransferase</fullName>
        <ecNumber evidence="11">2.4.1.-</ecNumber>
    </recommendedName>
</protein>
<keyword evidence="9 11" id="KW-0472">Membrane</keyword>
<evidence type="ECO:0000256" key="4">
    <source>
        <dbReference type="ARBA" id="ARBA00022679"/>
    </source>
</evidence>
<dbReference type="InterPro" id="IPR002659">
    <property type="entry name" value="Glyco_trans_31"/>
</dbReference>
<evidence type="ECO:0000256" key="9">
    <source>
        <dbReference type="ARBA" id="ARBA00023136"/>
    </source>
</evidence>
<evidence type="ECO:0000256" key="8">
    <source>
        <dbReference type="ARBA" id="ARBA00023034"/>
    </source>
</evidence>
<evidence type="ECO:0000256" key="10">
    <source>
        <dbReference type="ARBA" id="ARBA00023180"/>
    </source>
</evidence>
<dbReference type="PANTHER" id="PTHR11214:SF349">
    <property type="entry name" value="BETA-1,3-GALACTOSYLTRANSFERASE BRN"/>
    <property type="match status" value="1"/>
</dbReference>
<keyword evidence="13" id="KW-1185">Reference proteome</keyword>
<gene>
    <name evidence="12" type="ORF">MCOR_36026</name>
</gene>
<keyword evidence="5 11" id="KW-0812">Transmembrane</keyword>